<keyword evidence="2" id="KW-0167">Capsid protein</keyword>
<dbReference type="EMBL" id="CP022983">
    <property type="protein sequence ID" value="ASV67963.1"/>
    <property type="molecule type" value="Genomic_DNA"/>
</dbReference>
<keyword evidence="2" id="KW-0946">Virion</keyword>
<evidence type="ECO:0000313" key="3">
    <source>
        <dbReference type="Proteomes" id="UP000215137"/>
    </source>
</evidence>
<dbReference type="InterPro" id="IPR014099">
    <property type="entry name" value="Spore_coat_GerQ"/>
</dbReference>
<name>A0A248TID8_9BACI</name>
<dbReference type="Pfam" id="PF09671">
    <property type="entry name" value="Spore_GerQ"/>
    <property type="match status" value="1"/>
</dbReference>
<evidence type="ECO:0000256" key="1">
    <source>
        <dbReference type="SAM" id="MobiDB-lite"/>
    </source>
</evidence>
<dbReference type="OrthoDB" id="1643178at2"/>
<proteinExistence type="predicted"/>
<organism evidence="2 3">
    <name type="scientific">Cytobacillus kochii</name>
    <dbReference type="NCBI Taxonomy" id="859143"/>
    <lineage>
        <taxon>Bacteria</taxon>
        <taxon>Bacillati</taxon>
        <taxon>Bacillota</taxon>
        <taxon>Bacilli</taxon>
        <taxon>Bacillales</taxon>
        <taxon>Bacillaceae</taxon>
        <taxon>Cytobacillus</taxon>
    </lineage>
</organism>
<sequence length="146" mass="17016">MTQQGYPYYGGYPQQQQQYSNQYQQQPQQNYNTQPPQVNIPTQGMPTNVQGQSTGQLPMEQSFIENILRLNRGKLASVYTTFENNSQWNAKVFKGIIEAAGRDHVIISDPETGERYLIPMIYLDYVVFPEEIEYYYPAQLTQYNPR</sequence>
<dbReference type="AlphaFoldDB" id="A0A248TID8"/>
<reference evidence="2 3" key="1">
    <citation type="submission" date="2017-08" db="EMBL/GenBank/DDBJ databases">
        <title>Complete Genome Sequence of Bacillus kochii Oregon-R-modENCODE STRAIN BDGP4, isolated from Drosophila melanogaster gut.</title>
        <authorList>
            <person name="Wan K.H."/>
            <person name="Yu C."/>
            <person name="Park S."/>
            <person name="Hammonds A.S."/>
            <person name="Booth B.W."/>
            <person name="Celniker S.E."/>
        </authorList>
    </citation>
    <scope>NUCLEOTIDE SEQUENCE [LARGE SCALE GENOMIC DNA]</scope>
    <source>
        <strain evidence="2 3">BDGP4</strain>
    </source>
</reference>
<evidence type="ECO:0000313" key="2">
    <source>
        <dbReference type="EMBL" id="ASV67963.1"/>
    </source>
</evidence>
<dbReference type="RefSeq" id="WP_095371532.1">
    <property type="nucleotide sequence ID" value="NZ_CP022983.1"/>
</dbReference>
<dbReference type="NCBIfam" id="TIGR02728">
    <property type="entry name" value="spore_gerQ"/>
    <property type="match status" value="1"/>
</dbReference>
<dbReference type="PIRSF" id="PIRSF038931">
    <property type="entry name" value="GerQ"/>
    <property type="match status" value="1"/>
</dbReference>
<feature type="region of interest" description="Disordered" evidence="1">
    <location>
        <begin position="1"/>
        <end position="36"/>
    </location>
</feature>
<dbReference type="Proteomes" id="UP000215137">
    <property type="component" value="Chromosome"/>
</dbReference>
<gene>
    <name evidence="2" type="primary">gerQ</name>
    <name evidence="2" type="ORF">CKF48_11975</name>
</gene>
<accession>A0A248TID8</accession>
<keyword evidence="3" id="KW-1185">Reference proteome</keyword>
<dbReference type="KEGG" id="bko:CKF48_11975"/>
<protein>
    <submittedName>
        <fullName evidence="2">Spore coat protein GerQ</fullName>
    </submittedName>
</protein>